<dbReference type="Proteomes" id="UP000063429">
    <property type="component" value="Chromosome"/>
</dbReference>
<proteinExistence type="predicted"/>
<feature type="chain" id="PRO_5047119898" evidence="1">
    <location>
        <begin position="20"/>
        <end position="140"/>
    </location>
</feature>
<name>A0ABN4HU40_9BURK</name>
<evidence type="ECO:0000313" key="2">
    <source>
        <dbReference type="EMBL" id="AKZ62112.1"/>
    </source>
</evidence>
<evidence type="ECO:0000256" key="1">
    <source>
        <dbReference type="SAM" id="SignalP"/>
    </source>
</evidence>
<dbReference type="Pfam" id="PF04214">
    <property type="entry name" value="DUF411"/>
    <property type="match status" value="1"/>
</dbReference>
<accession>A0ABN4HU40</accession>
<evidence type="ECO:0000313" key="3">
    <source>
        <dbReference type="Proteomes" id="UP000063429"/>
    </source>
</evidence>
<gene>
    <name evidence="2" type="ORF">F506_05020</name>
</gene>
<keyword evidence="3" id="KW-1185">Reference proteome</keyword>
<dbReference type="InterPro" id="IPR036249">
    <property type="entry name" value="Thioredoxin-like_sf"/>
</dbReference>
<dbReference type="SUPFAM" id="SSF52833">
    <property type="entry name" value="Thioredoxin-like"/>
    <property type="match status" value="1"/>
</dbReference>
<protein>
    <submittedName>
        <fullName evidence="2">CopG family transcriptional regulator</fullName>
    </submittedName>
</protein>
<dbReference type="RefSeq" id="WP_053195611.1">
    <property type="nucleotide sequence ID" value="NZ_CP011409.1"/>
</dbReference>
<organism evidence="2 3">
    <name type="scientific">Herbaspirillum hiltneri N3</name>
    <dbReference type="NCBI Taxonomy" id="1262470"/>
    <lineage>
        <taxon>Bacteria</taxon>
        <taxon>Pseudomonadati</taxon>
        <taxon>Pseudomonadota</taxon>
        <taxon>Betaproteobacteria</taxon>
        <taxon>Burkholderiales</taxon>
        <taxon>Oxalobacteraceae</taxon>
        <taxon>Herbaspirillum</taxon>
    </lineage>
</organism>
<keyword evidence="1" id="KW-0732">Signal</keyword>
<feature type="signal peptide" evidence="1">
    <location>
        <begin position="1"/>
        <end position="19"/>
    </location>
</feature>
<reference evidence="3" key="1">
    <citation type="journal article" date="2015" name="Genome Announc.">
        <title>Complete Genome Sequence of Herbaspirillum hiltneri N3 (DSM 17495), Isolated from Surface-Sterilized Wheat Roots.</title>
        <authorList>
            <person name="Guizelini D."/>
            <person name="Saizaki P.M."/>
            <person name="Coimbra N.A."/>
            <person name="Weiss V.A."/>
            <person name="Faoro H."/>
            <person name="Sfeir M.Z."/>
            <person name="Baura V.A."/>
            <person name="Monteiro R.A."/>
            <person name="Chubatsu L.S."/>
            <person name="Souza E.M."/>
            <person name="Cruz L.M."/>
            <person name="Pedrosa F.O."/>
            <person name="Raittz R.T."/>
            <person name="Marchaukoski J.N."/>
            <person name="Steffens M.B."/>
        </authorList>
    </citation>
    <scope>NUCLEOTIDE SEQUENCE [LARGE SCALE GENOMIC DNA]</scope>
    <source>
        <strain evidence="3">N3</strain>
    </source>
</reference>
<dbReference type="EMBL" id="CP011409">
    <property type="protein sequence ID" value="AKZ62112.1"/>
    <property type="molecule type" value="Genomic_DNA"/>
</dbReference>
<sequence>MKKFFVANLLALTALAAHAAGETITVYKDPDCGCCTAWAAHMTQAGYKLKQIDRKDMQAVKQRFGVPESLQSCHTAVIDATGQVLEGHVPAPVVSRLIADKSRSVKGLAVPGMSANSPGMGKMDGKLVTVDFAGKEYSRN</sequence>
<dbReference type="InterPro" id="IPR007332">
    <property type="entry name" value="DUF411"/>
</dbReference>